<reference evidence="9 10" key="1">
    <citation type="submission" date="2015-04" db="EMBL/GenBank/DDBJ databases">
        <title>Lasius niger genome sequencing.</title>
        <authorList>
            <person name="Konorov E.A."/>
            <person name="Nikitin M.A."/>
            <person name="Kirill M.V."/>
            <person name="Chang P."/>
        </authorList>
    </citation>
    <scope>NUCLEOTIDE SEQUENCE [LARGE SCALE GENOMIC DNA]</scope>
    <source>
        <tissue evidence="9">Whole</tissue>
    </source>
</reference>
<dbReference type="STRING" id="67767.A0A0J7KTI7"/>
<keyword evidence="7" id="KW-0325">Glycoprotein</keyword>
<keyword evidence="5 8" id="KW-0472">Membrane</keyword>
<name>A0A0J7KTI7_LASNI</name>
<keyword evidence="10" id="KW-1185">Reference proteome</keyword>
<organism evidence="9 10">
    <name type="scientific">Lasius niger</name>
    <name type="common">Black garden ant</name>
    <dbReference type="NCBI Taxonomy" id="67767"/>
    <lineage>
        <taxon>Eukaryota</taxon>
        <taxon>Metazoa</taxon>
        <taxon>Ecdysozoa</taxon>
        <taxon>Arthropoda</taxon>
        <taxon>Hexapoda</taxon>
        <taxon>Insecta</taxon>
        <taxon>Pterygota</taxon>
        <taxon>Neoptera</taxon>
        <taxon>Endopterygota</taxon>
        <taxon>Hymenoptera</taxon>
        <taxon>Apocrita</taxon>
        <taxon>Aculeata</taxon>
        <taxon>Formicoidea</taxon>
        <taxon>Formicidae</taxon>
        <taxon>Formicinae</taxon>
        <taxon>Lasius</taxon>
        <taxon>Lasius</taxon>
    </lineage>
</organism>
<feature type="transmembrane region" description="Helical" evidence="8">
    <location>
        <begin position="112"/>
        <end position="133"/>
    </location>
</feature>
<dbReference type="PANTHER" id="PTHR42643:SF38">
    <property type="entry name" value="IONOTROPIC RECEPTOR 100A"/>
    <property type="match status" value="1"/>
</dbReference>
<dbReference type="InterPro" id="IPR052192">
    <property type="entry name" value="Insect_Ionotropic_Sensory_Rcpt"/>
</dbReference>
<dbReference type="AlphaFoldDB" id="A0A0J7KTI7"/>
<accession>A0A0J7KTI7</accession>
<comment type="caution">
    <text evidence="9">The sequence shown here is derived from an EMBL/GenBank/DDBJ whole genome shotgun (WGS) entry which is preliminary data.</text>
</comment>
<protein>
    <submittedName>
        <fullName evidence="9">Glutamate receptor delta-2 subunit</fullName>
    </submittedName>
</protein>
<keyword evidence="2" id="KW-1003">Cell membrane</keyword>
<dbReference type="EMBL" id="LBMM01003344">
    <property type="protein sequence ID" value="KMQ93628.1"/>
    <property type="molecule type" value="Genomic_DNA"/>
</dbReference>
<dbReference type="OrthoDB" id="8195814at2759"/>
<proteinExistence type="predicted"/>
<evidence type="ECO:0000313" key="9">
    <source>
        <dbReference type="EMBL" id="KMQ93628.1"/>
    </source>
</evidence>
<keyword evidence="3 8" id="KW-0812">Transmembrane</keyword>
<feature type="transmembrane region" description="Helical" evidence="8">
    <location>
        <begin position="313"/>
        <end position="330"/>
    </location>
</feature>
<evidence type="ECO:0000256" key="3">
    <source>
        <dbReference type="ARBA" id="ARBA00022692"/>
    </source>
</evidence>
<evidence type="ECO:0000256" key="5">
    <source>
        <dbReference type="ARBA" id="ARBA00023136"/>
    </source>
</evidence>
<evidence type="ECO:0000256" key="8">
    <source>
        <dbReference type="SAM" id="Phobius"/>
    </source>
</evidence>
<dbReference type="Proteomes" id="UP000036403">
    <property type="component" value="Unassembled WGS sequence"/>
</dbReference>
<evidence type="ECO:0000256" key="4">
    <source>
        <dbReference type="ARBA" id="ARBA00022989"/>
    </source>
</evidence>
<gene>
    <name evidence="9" type="ORF">RF55_6256</name>
</gene>
<evidence type="ECO:0000256" key="2">
    <source>
        <dbReference type="ARBA" id="ARBA00022475"/>
    </source>
</evidence>
<evidence type="ECO:0000256" key="7">
    <source>
        <dbReference type="ARBA" id="ARBA00023180"/>
    </source>
</evidence>
<keyword evidence="6 9" id="KW-0675">Receptor</keyword>
<evidence type="ECO:0000256" key="6">
    <source>
        <dbReference type="ARBA" id="ARBA00023170"/>
    </source>
</evidence>
<comment type="subcellular location">
    <subcellularLocation>
        <location evidence="1">Cell membrane</location>
        <topology evidence="1">Multi-pass membrane protein</topology>
    </subcellularLocation>
</comment>
<evidence type="ECO:0000256" key="1">
    <source>
        <dbReference type="ARBA" id="ARBA00004651"/>
    </source>
</evidence>
<dbReference type="GO" id="GO:0005886">
    <property type="term" value="C:plasma membrane"/>
    <property type="evidence" value="ECO:0007669"/>
    <property type="project" value="UniProtKB-SubCell"/>
</dbReference>
<keyword evidence="4 8" id="KW-1133">Transmembrane helix</keyword>
<evidence type="ECO:0000313" key="10">
    <source>
        <dbReference type="Proteomes" id="UP000036403"/>
    </source>
</evidence>
<dbReference type="PANTHER" id="PTHR42643">
    <property type="entry name" value="IONOTROPIC RECEPTOR 20A-RELATED"/>
    <property type="match status" value="1"/>
</dbReference>
<sequence>MNGYELKTGLYSPDEVPKEHAKVGLSTHYNNTSIFKEIDEIILDTIAQRMNFTARQVPPTDNQSFGYQLPNGTEKIHAFRTEKISLCATIYRSFLLNAGCPQKLPNTNAERILLSGILLANITLVGLFSGLLYNSFAHDMYYPDIENLRDLDASGLLIALASFSLTDLFDDDGNSTLLRNLRGKLRYGENAVKNAAYYRNGSGFAKENYFPALSEEYVDVDGGPLLHLVKECPGTNVAHRGTFFLAYLLPKDSILQEGINAWIGQLNQAGLTVLWSKQTIQSLTIQNKALNKKNLAEMETSSFVPFNLSDVQSSFYMLLMGLSISAIVFFHEKGWLKARSLSRIERSNSESTR</sequence>
<dbReference type="PaxDb" id="67767-A0A0J7KTI7"/>